<dbReference type="PANTHER" id="PTHR33512">
    <property type="entry name" value="PROTEIN, PUTATIVE (DUF1191)-RELATED"/>
    <property type="match status" value="1"/>
</dbReference>
<dbReference type="AlphaFoldDB" id="A0AAN7GMD2"/>
<evidence type="ECO:0000313" key="5">
    <source>
        <dbReference type="Proteomes" id="UP001345219"/>
    </source>
</evidence>
<protein>
    <submittedName>
        <fullName evidence="4">Uncharacterized protein</fullName>
    </submittedName>
</protein>
<keyword evidence="2" id="KW-1133">Transmembrane helix</keyword>
<evidence type="ECO:0000256" key="1">
    <source>
        <dbReference type="SAM" id="MobiDB-lite"/>
    </source>
</evidence>
<dbReference type="PANTHER" id="PTHR33512:SF14">
    <property type="entry name" value="EXPRESSED PROTEIN"/>
    <property type="match status" value="1"/>
</dbReference>
<comment type="caution">
    <text evidence="4">The sequence shown here is derived from an EMBL/GenBank/DDBJ whole genome shotgun (WGS) entry which is preliminary data.</text>
</comment>
<reference evidence="4 5" key="1">
    <citation type="journal article" date="2023" name="Hortic Res">
        <title>Pangenome of water caltrop reveals structural variations and asymmetric subgenome divergence after allopolyploidization.</title>
        <authorList>
            <person name="Zhang X."/>
            <person name="Chen Y."/>
            <person name="Wang L."/>
            <person name="Yuan Y."/>
            <person name="Fang M."/>
            <person name="Shi L."/>
            <person name="Lu R."/>
            <person name="Comes H.P."/>
            <person name="Ma Y."/>
            <person name="Chen Y."/>
            <person name="Huang G."/>
            <person name="Zhou Y."/>
            <person name="Zheng Z."/>
            <person name="Qiu Y."/>
        </authorList>
    </citation>
    <scope>NUCLEOTIDE SEQUENCE [LARGE SCALE GENOMIC DNA]</scope>
    <source>
        <tissue evidence="4">Roots</tissue>
    </source>
</reference>
<evidence type="ECO:0000256" key="3">
    <source>
        <dbReference type="SAM" id="SignalP"/>
    </source>
</evidence>
<keyword evidence="2" id="KW-0472">Membrane</keyword>
<dbReference type="EMBL" id="JAXIOK010000023">
    <property type="protein sequence ID" value="KAK4742533.1"/>
    <property type="molecule type" value="Genomic_DNA"/>
</dbReference>
<gene>
    <name evidence="4" type="ORF">SAY87_000534</name>
</gene>
<evidence type="ECO:0000313" key="4">
    <source>
        <dbReference type="EMBL" id="KAK4742533.1"/>
    </source>
</evidence>
<organism evidence="4 5">
    <name type="scientific">Trapa incisa</name>
    <dbReference type="NCBI Taxonomy" id="236973"/>
    <lineage>
        <taxon>Eukaryota</taxon>
        <taxon>Viridiplantae</taxon>
        <taxon>Streptophyta</taxon>
        <taxon>Embryophyta</taxon>
        <taxon>Tracheophyta</taxon>
        <taxon>Spermatophyta</taxon>
        <taxon>Magnoliopsida</taxon>
        <taxon>eudicotyledons</taxon>
        <taxon>Gunneridae</taxon>
        <taxon>Pentapetalae</taxon>
        <taxon>rosids</taxon>
        <taxon>malvids</taxon>
        <taxon>Myrtales</taxon>
        <taxon>Lythraceae</taxon>
        <taxon>Trapa</taxon>
    </lineage>
</organism>
<keyword evidence="5" id="KW-1185">Reference proteome</keyword>
<dbReference type="Proteomes" id="UP001345219">
    <property type="component" value="Chromosome 1"/>
</dbReference>
<evidence type="ECO:0000256" key="2">
    <source>
        <dbReference type="SAM" id="Phobius"/>
    </source>
</evidence>
<feature type="region of interest" description="Disordered" evidence="1">
    <location>
        <begin position="284"/>
        <end position="303"/>
    </location>
</feature>
<feature type="transmembrane region" description="Helical" evidence="2">
    <location>
        <begin position="229"/>
        <end position="253"/>
    </location>
</feature>
<feature type="signal peptide" evidence="3">
    <location>
        <begin position="1"/>
        <end position="31"/>
    </location>
</feature>
<feature type="chain" id="PRO_5042815472" evidence="3">
    <location>
        <begin position="32"/>
        <end position="303"/>
    </location>
</feature>
<dbReference type="Pfam" id="PF06697">
    <property type="entry name" value="DUF1191"/>
    <property type="match status" value="1"/>
</dbReference>
<name>A0AAN7GMD2_9MYRT</name>
<keyword evidence="3" id="KW-0732">Signal</keyword>
<dbReference type="InterPro" id="IPR010605">
    <property type="entry name" value="DUF1191"/>
</dbReference>
<proteinExistence type="predicted"/>
<accession>A0AAN7GMD2</accession>
<sequence length="303" mass="32898">MGASMGLLLGSLSTLFFPLLLFGTMLSIGLAQNPPGNLSVARALDAILQDYAYRAFVRPRTGVPYDGTVPPNLTGIKISTMRLVRGSLNARGVSRYKEFEIPRGVIETPYVKRLVLVYQNLGNWSEIYYPLSNFTYLAPVLGLLAYNASNLSATNLPELSIVASRDPITVHFSSIGLAPSGSTPKCVWFSLQGSVNFSNMTSGSRCSTTQQGHFSVVVESVGKRKSRKVWIIVGSVVGGIVLLILLAILGVWAERQWRKGNVSRMQEAAAAGEPLEMRTLGDIRYPTAGPTRTQPALETDYVP</sequence>
<keyword evidence="2" id="KW-0812">Transmembrane</keyword>
<dbReference type="GO" id="GO:0016020">
    <property type="term" value="C:membrane"/>
    <property type="evidence" value="ECO:0007669"/>
    <property type="project" value="TreeGrafter"/>
</dbReference>